<dbReference type="AlphaFoldDB" id="A0A7W4LI10"/>
<evidence type="ECO:0000259" key="1">
    <source>
        <dbReference type="SMART" id="SM00062"/>
    </source>
</evidence>
<comment type="caution">
    <text evidence="2">The sequence shown here is derived from an EMBL/GenBank/DDBJ whole genome shotgun (WGS) entry which is preliminary data.</text>
</comment>
<dbReference type="Gene3D" id="3.40.190.10">
    <property type="entry name" value="Periplasmic binding protein-like II"/>
    <property type="match status" value="2"/>
</dbReference>
<evidence type="ECO:0000313" key="3">
    <source>
        <dbReference type="Proteomes" id="UP000542720"/>
    </source>
</evidence>
<evidence type="ECO:0000313" key="2">
    <source>
        <dbReference type="EMBL" id="MBB2493432.1"/>
    </source>
</evidence>
<name>A0A7W4LI10_9GAMM</name>
<dbReference type="PANTHER" id="PTHR38834">
    <property type="entry name" value="PERIPLASMIC SUBSTRATE BINDING PROTEIN FAMILY 3"/>
    <property type="match status" value="1"/>
</dbReference>
<dbReference type="Pfam" id="PF00497">
    <property type="entry name" value="SBP_bac_3"/>
    <property type="match status" value="1"/>
</dbReference>
<feature type="domain" description="Solute-binding protein family 3/N-terminal" evidence="1">
    <location>
        <begin position="28"/>
        <end position="249"/>
    </location>
</feature>
<reference evidence="2 3" key="1">
    <citation type="submission" date="2020-08" db="EMBL/GenBank/DDBJ databases">
        <authorList>
            <person name="Kim C.M."/>
        </authorList>
    </citation>
    <scope>NUCLEOTIDE SEQUENCE [LARGE SCALE GENOMIC DNA]</scope>
    <source>
        <strain evidence="2 3">UL070</strain>
    </source>
</reference>
<proteinExistence type="predicted"/>
<dbReference type="EMBL" id="JACJUD010000001">
    <property type="protein sequence ID" value="MBB2493432.1"/>
    <property type="molecule type" value="Genomic_DNA"/>
</dbReference>
<dbReference type="PANTHER" id="PTHR38834:SF3">
    <property type="entry name" value="SOLUTE-BINDING PROTEIN FAMILY 3_N-TERMINAL DOMAIN-CONTAINING PROTEIN"/>
    <property type="match status" value="1"/>
</dbReference>
<accession>A0A7W4LI10</accession>
<dbReference type="Proteomes" id="UP000542720">
    <property type="component" value="Unassembled WGS sequence"/>
</dbReference>
<dbReference type="RefSeq" id="WP_183087020.1">
    <property type="nucleotide sequence ID" value="NZ_JACJUD010000001.1"/>
</dbReference>
<dbReference type="SUPFAM" id="SSF53850">
    <property type="entry name" value="Periplasmic binding protein-like II"/>
    <property type="match status" value="1"/>
</dbReference>
<keyword evidence="3" id="KW-1185">Reference proteome</keyword>
<dbReference type="InterPro" id="IPR001638">
    <property type="entry name" value="Solute-binding_3/MltF_N"/>
</dbReference>
<dbReference type="SMART" id="SM00062">
    <property type="entry name" value="PBPb"/>
    <property type="match status" value="1"/>
</dbReference>
<organism evidence="2 3">
    <name type="scientific">Aquipseudomonas ullengensis</name>
    <dbReference type="NCBI Taxonomy" id="2759166"/>
    <lineage>
        <taxon>Bacteria</taxon>
        <taxon>Pseudomonadati</taxon>
        <taxon>Pseudomonadota</taxon>
        <taxon>Gammaproteobacteria</taxon>
        <taxon>Pseudomonadales</taxon>
        <taxon>Pseudomonadaceae</taxon>
        <taxon>Aquipseudomonas</taxon>
    </lineage>
</organism>
<sequence>MGRGETRIGTLGLALLAWLFWQPLQAAQLLLYSEENPPLNFMRDGQPAGFSVELVQLLSARTGDAIKIELVPWTRGYAQARQQANSGLFSVVRLEQRDGLFQWVGPLMETRTRFYARRDSGLRIDSLDDARRLGRLALPRQWYSLEYLQGQGFDTIFTVTSPDKMMHMFKSQRINLIVSSEIALPYFLALEGMSPDQIEAQFSFLQHQSFLAFSQATDPAVVARWQQALEAIKADGSFTRIYQRWFSDLPLPAGLLDSRAAQR</sequence>
<protein>
    <submittedName>
        <fullName evidence="2">Transporter substrate-binding domain-containing protein</fullName>
    </submittedName>
</protein>
<gene>
    <name evidence="2" type="ORF">H3H51_00275</name>
</gene>